<dbReference type="InterPro" id="IPR000182">
    <property type="entry name" value="GNAT_dom"/>
</dbReference>
<organism evidence="2 3">
    <name type="scientific">Clostridium sardiniense</name>
    <name type="common">Clostridium absonum</name>
    <dbReference type="NCBI Taxonomy" id="29369"/>
    <lineage>
        <taxon>Bacteria</taxon>
        <taxon>Bacillati</taxon>
        <taxon>Bacillota</taxon>
        <taxon>Clostridia</taxon>
        <taxon>Eubacteriales</taxon>
        <taxon>Clostridiaceae</taxon>
        <taxon>Clostridium</taxon>
    </lineage>
</organism>
<dbReference type="Pfam" id="PF00583">
    <property type="entry name" value="Acetyltransf_1"/>
    <property type="match status" value="1"/>
</dbReference>
<dbReference type="RefSeq" id="WP_221860503.1">
    <property type="nucleotide sequence ID" value="NZ_JAIKTU010000005.1"/>
</dbReference>
<name>A0ABS7KX01_CLOSR</name>
<proteinExistence type="predicted"/>
<protein>
    <submittedName>
        <fullName evidence="2">GNAT family N-acetyltransferase</fullName>
    </submittedName>
</protein>
<feature type="domain" description="N-acetyltransferase" evidence="1">
    <location>
        <begin position="3"/>
        <end position="150"/>
    </location>
</feature>
<evidence type="ECO:0000259" key="1">
    <source>
        <dbReference type="PROSITE" id="PS51186"/>
    </source>
</evidence>
<gene>
    <name evidence="2" type="ORF">K5V21_07610</name>
</gene>
<dbReference type="CDD" id="cd04301">
    <property type="entry name" value="NAT_SF"/>
    <property type="match status" value="1"/>
</dbReference>
<evidence type="ECO:0000313" key="3">
    <source>
        <dbReference type="Proteomes" id="UP001299068"/>
    </source>
</evidence>
<dbReference type="EMBL" id="JAIKTU010000005">
    <property type="protein sequence ID" value="MBY0755321.1"/>
    <property type="molecule type" value="Genomic_DNA"/>
</dbReference>
<reference evidence="2 3" key="1">
    <citation type="journal article" date="2021" name="Cell Host Microbe">
        <title>in vivo commensal control of Clostridioides difficile virulence.</title>
        <authorList>
            <person name="Girinathan B.P."/>
            <person name="Dibenedetto N."/>
            <person name="Worley J.N."/>
            <person name="Peltier J."/>
            <person name="Arrieta-Ortiz M.L."/>
            <person name="Rupa Christinal Immanuel S."/>
            <person name="Lavin R."/>
            <person name="Delaney M.L."/>
            <person name="Cummins C."/>
            <person name="Hoffmann M."/>
            <person name="Luo Y."/>
            <person name="Gonzalez-Escalona N."/>
            <person name="Allard M."/>
            <person name="Onderdonk A.B."/>
            <person name="Gerber G.K."/>
            <person name="Sonenshein A.L."/>
            <person name="Baliga N."/>
            <person name="Dupuy B."/>
            <person name="Bry L."/>
        </authorList>
    </citation>
    <scope>NUCLEOTIDE SEQUENCE [LARGE SCALE GENOMIC DNA]</scope>
    <source>
        <strain evidence="2 3">DSM 599</strain>
    </source>
</reference>
<dbReference type="Gene3D" id="3.40.630.30">
    <property type="match status" value="1"/>
</dbReference>
<accession>A0ABS7KX01</accession>
<comment type="caution">
    <text evidence="2">The sequence shown here is derived from an EMBL/GenBank/DDBJ whole genome shotgun (WGS) entry which is preliminary data.</text>
</comment>
<evidence type="ECO:0000313" key="2">
    <source>
        <dbReference type="EMBL" id="MBY0755321.1"/>
    </source>
</evidence>
<dbReference type="PROSITE" id="PS51186">
    <property type="entry name" value="GNAT"/>
    <property type="match status" value="1"/>
</dbReference>
<dbReference type="SUPFAM" id="SSF55729">
    <property type="entry name" value="Acyl-CoA N-acyltransferases (Nat)"/>
    <property type="match status" value="1"/>
</dbReference>
<dbReference type="Proteomes" id="UP001299068">
    <property type="component" value="Unassembled WGS sequence"/>
</dbReference>
<sequence length="150" mass="17723">MNIYLKDINEDNWQECIFLTTNKDNSHSICEEFVASNALSIAQSKIEDGWIIKAIYNETSMIGFTMYGYCYNQKFYEICRLMIDHKYQGNGYGKIALIKIINEMKKFKDCDEIYLSFEHDNKIAQKLYESLNFKDTNKIIDDEILYKLSL</sequence>
<dbReference type="InterPro" id="IPR016181">
    <property type="entry name" value="Acyl_CoA_acyltransferase"/>
</dbReference>
<keyword evidence="3" id="KW-1185">Reference proteome</keyword>